<dbReference type="EMBL" id="JAOTEN010000001">
    <property type="protein sequence ID" value="MCU7613199.1"/>
    <property type="molecule type" value="Genomic_DNA"/>
</dbReference>
<proteinExistence type="predicted"/>
<keyword evidence="1" id="KW-0472">Membrane</keyword>
<comment type="caution">
    <text evidence="2">The sequence shown here is derived from an EMBL/GenBank/DDBJ whole genome shotgun (WGS) entry which is preliminary data.</text>
</comment>
<organism evidence="2 3">
    <name type="scientific">Chryseobacterium gilvum</name>
    <dbReference type="NCBI Taxonomy" id="2976534"/>
    <lineage>
        <taxon>Bacteria</taxon>
        <taxon>Pseudomonadati</taxon>
        <taxon>Bacteroidota</taxon>
        <taxon>Flavobacteriia</taxon>
        <taxon>Flavobacteriales</taxon>
        <taxon>Weeksellaceae</taxon>
        <taxon>Chryseobacterium group</taxon>
        <taxon>Chryseobacterium</taxon>
    </lineage>
</organism>
<protein>
    <submittedName>
        <fullName evidence="2">Uncharacterized protein</fullName>
    </submittedName>
</protein>
<accession>A0ABT2VUD1</accession>
<feature type="transmembrane region" description="Helical" evidence="1">
    <location>
        <begin position="6"/>
        <end position="22"/>
    </location>
</feature>
<keyword evidence="1" id="KW-1133">Transmembrane helix</keyword>
<evidence type="ECO:0000313" key="3">
    <source>
        <dbReference type="Proteomes" id="UP001208114"/>
    </source>
</evidence>
<sequence>MKSRILKAVLAMVVPIAIEYVIKKFTGKKDVVKDPNRQIPSPH</sequence>
<dbReference type="RefSeq" id="WP_262989046.1">
    <property type="nucleotide sequence ID" value="NZ_JAOTEN010000001.1"/>
</dbReference>
<dbReference type="Proteomes" id="UP001208114">
    <property type="component" value="Unassembled WGS sequence"/>
</dbReference>
<name>A0ABT2VUD1_9FLAO</name>
<keyword evidence="3" id="KW-1185">Reference proteome</keyword>
<evidence type="ECO:0000256" key="1">
    <source>
        <dbReference type="SAM" id="Phobius"/>
    </source>
</evidence>
<evidence type="ECO:0000313" key="2">
    <source>
        <dbReference type="EMBL" id="MCU7613199.1"/>
    </source>
</evidence>
<keyword evidence="1" id="KW-0812">Transmembrane</keyword>
<reference evidence="3" key="1">
    <citation type="submission" date="2023-07" db="EMBL/GenBank/DDBJ databases">
        <title>Chryseobacterium sp. GMJ5 Genome sequencing and assembly.</title>
        <authorList>
            <person name="Jung Y."/>
        </authorList>
    </citation>
    <scope>NUCLEOTIDE SEQUENCE [LARGE SCALE GENOMIC DNA]</scope>
    <source>
        <strain evidence="3">GMJ5</strain>
    </source>
</reference>
<gene>
    <name evidence="2" type="ORF">N0B16_02020</name>
</gene>